<dbReference type="RefSeq" id="WP_284350056.1">
    <property type="nucleotide sequence ID" value="NZ_BRXS01000003.1"/>
</dbReference>
<evidence type="ECO:0000256" key="2">
    <source>
        <dbReference type="ARBA" id="ARBA00023136"/>
    </source>
</evidence>
<reference evidence="6" key="1">
    <citation type="submission" date="2022-08" db="EMBL/GenBank/DDBJ databases">
        <title>Draft genome sequencing of Roseisolibacter agri AW1220.</title>
        <authorList>
            <person name="Tobiishi Y."/>
            <person name="Tonouchi A."/>
        </authorList>
    </citation>
    <scope>NUCLEOTIDE SEQUENCE</scope>
    <source>
        <strain evidence="6">AW1220</strain>
    </source>
</reference>
<dbReference type="InterPro" id="IPR036942">
    <property type="entry name" value="Beta-barrel_TonB_sf"/>
</dbReference>
<keyword evidence="7" id="KW-1185">Reference proteome</keyword>
<evidence type="ECO:0000259" key="5">
    <source>
        <dbReference type="Pfam" id="PF25183"/>
    </source>
</evidence>
<evidence type="ECO:0000256" key="3">
    <source>
        <dbReference type="ARBA" id="ARBA00023237"/>
    </source>
</evidence>
<dbReference type="GO" id="GO:0009279">
    <property type="term" value="C:cell outer membrane"/>
    <property type="evidence" value="ECO:0007669"/>
    <property type="project" value="UniProtKB-SubCell"/>
</dbReference>
<dbReference type="Proteomes" id="UP001161325">
    <property type="component" value="Unassembled WGS sequence"/>
</dbReference>
<organism evidence="6 7">
    <name type="scientific">Roseisolibacter agri</name>
    <dbReference type="NCBI Taxonomy" id="2014610"/>
    <lineage>
        <taxon>Bacteria</taxon>
        <taxon>Pseudomonadati</taxon>
        <taxon>Gemmatimonadota</taxon>
        <taxon>Gemmatimonadia</taxon>
        <taxon>Gemmatimonadales</taxon>
        <taxon>Gemmatimonadaceae</taxon>
        <taxon>Roseisolibacter</taxon>
    </lineage>
</organism>
<feature type="region of interest" description="Disordered" evidence="4">
    <location>
        <begin position="639"/>
        <end position="666"/>
    </location>
</feature>
<comment type="subcellular location">
    <subcellularLocation>
        <location evidence="1">Cell outer membrane</location>
    </subcellularLocation>
</comment>
<evidence type="ECO:0000313" key="7">
    <source>
        <dbReference type="Proteomes" id="UP001161325"/>
    </source>
</evidence>
<dbReference type="Pfam" id="PF25183">
    <property type="entry name" value="OMP_b-brl_4"/>
    <property type="match status" value="1"/>
</dbReference>
<dbReference type="Gene3D" id="2.40.170.20">
    <property type="entry name" value="TonB-dependent receptor, beta-barrel domain"/>
    <property type="match status" value="1"/>
</dbReference>
<evidence type="ECO:0000256" key="4">
    <source>
        <dbReference type="SAM" id="MobiDB-lite"/>
    </source>
</evidence>
<accession>A0AA37V6P3</accession>
<feature type="region of interest" description="Disordered" evidence="4">
    <location>
        <begin position="1269"/>
        <end position="1292"/>
    </location>
</feature>
<keyword evidence="3" id="KW-0998">Cell outer membrane</keyword>
<protein>
    <submittedName>
        <fullName evidence="6">Oar protein</fullName>
    </submittedName>
</protein>
<name>A0AA37V6P3_9BACT</name>
<feature type="region of interest" description="Disordered" evidence="4">
    <location>
        <begin position="889"/>
        <end position="910"/>
    </location>
</feature>
<gene>
    <name evidence="6" type="primary">oar_1</name>
    <name evidence="6" type="ORF">rosag_21140</name>
</gene>
<dbReference type="InterPro" id="IPR057601">
    <property type="entry name" value="Oar-like_b-barrel"/>
</dbReference>
<evidence type="ECO:0000256" key="1">
    <source>
        <dbReference type="ARBA" id="ARBA00004442"/>
    </source>
</evidence>
<dbReference type="Pfam" id="PF13620">
    <property type="entry name" value="CarboxypepD_reg"/>
    <property type="match status" value="1"/>
</dbReference>
<comment type="caution">
    <text evidence="6">The sequence shown here is derived from an EMBL/GenBank/DDBJ whole genome shotgun (WGS) entry which is preliminary data.</text>
</comment>
<dbReference type="Gene3D" id="2.60.40.1120">
    <property type="entry name" value="Carboxypeptidase-like, regulatory domain"/>
    <property type="match status" value="1"/>
</dbReference>
<evidence type="ECO:0000313" key="6">
    <source>
        <dbReference type="EMBL" id="GLC25601.1"/>
    </source>
</evidence>
<feature type="compositionally biased region" description="Basic and acidic residues" evidence="4">
    <location>
        <begin position="639"/>
        <end position="658"/>
    </location>
</feature>
<dbReference type="SUPFAM" id="SSF49464">
    <property type="entry name" value="Carboxypeptidase regulatory domain-like"/>
    <property type="match status" value="1"/>
</dbReference>
<sequence>MPPAPRRVAAALLPVALGGALGAGAVVALAALPAVAAAQVGSTTDIITGRVVGTNGQPIEGAQVTVTSVETGVNRTRATNAKGQYTVLFPDGGGRYRITVRAIGQLPQTVNVQRESDEDRLVANIALGTAPTQLSAVRVQANRAPAGPPNGQRPEPGNTERNVTTEQALRLPVDASDPNAIAALTAGVVSTPGSDSTQAGFNVAGQSAAQNNVTLDGVSFGGGSFPQEAVRATRVITNTFDVARGQFSGGQVASTTRSGTNNLYVGSTYNLRDPNLQWRPEFEGAFGQGYTQNSLSLGVGGPFVKDRAFYFVSGSVQRRSNPLQSLVGADPTALRLVGASPDSVSRFLAELQALGVGATRSGIPGSQLNDNLSGIARLDLNLNEQHTLSLRGDYRISEQDATRIGALSVPTFGGDSRTKAGGLMLTLSSRLDREILGGTVINEAKVYATAEQRTAAPYVALPASRVRVTSDLGDGTTGLSTLSFGGNPGLNNDDQTDYVEGTNELSWASMGGAHRVKLGGLVNASRYDQRTAFNPYGTYTFNSLQDFLEDRPALFTRSLAPRTNAGGAINAAGYLGDTWRQSRSFQLTYGARIEGSTYSGAPALNPAVQQRFGLRTDRFPGELRISPRVGFSYTFFPDTARENGRENGRRAGRQERQAGRAQGQPAPFLRGGPTLFVRGGIGEFRGRASSSLFSAAQQGSGLAGAESQLVCAGAAVPLPNYAAYVSQGIAAIPTECLAVAGIPGTPAASLSASPAVTAIADDFRSPRTWRASLGVTRRFWERFTATLDGAYTLGYAQYAVRDLNLDTSAPEFTLGTEGNRPVWVPATAIAPTTGASAISASRVDPRFAQVFEVGSGFRSRNVQATASLNGFTSKGVNFNLSYTLARTRDQSSTGFGNPAGSFGQTPTSGDPNERLFASADQDVRHNLIGTLTYPLHPSLEITAIGRATSGRPYTPIVSGDVNGDGSRNDAAFVFDPAQLAGDPTLQAGLQKVLATTPDAARECLESQMGRVAARNSCRGPWTPSLDLQLNYKPDHFGLKRRLTISTLFVNSLAGLDQLVHGADDLRGWGQPARPDPTLLAVRGFDAASKRYVYEVNERFGSTRQAASAFRQTFQIGIQARYVYGQGGGFGGFGGGQGGRGGPGGGAPGGPLAALLGQGGQGNEAAAAAAAANPLAQIIDLRDSLQLDTAQVARLATARDSVAARNTRWATEVRALVAKQGNNPDQATLFAAVRPKLAERAQIFQDGLKEAQAILTPEQWAKVPENVKNPLRQFFGGQGGQGRRDGGGQRPPN</sequence>
<dbReference type="SUPFAM" id="SSF56935">
    <property type="entry name" value="Porins"/>
    <property type="match status" value="1"/>
</dbReference>
<feature type="region of interest" description="Disordered" evidence="4">
    <location>
        <begin position="143"/>
        <end position="162"/>
    </location>
</feature>
<dbReference type="EMBL" id="BRXS01000003">
    <property type="protein sequence ID" value="GLC25601.1"/>
    <property type="molecule type" value="Genomic_DNA"/>
</dbReference>
<feature type="domain" description="TonB-dependent transporter Oar-like beta-barrel" evidence="5">
    <location>
        <begin position="367"/>
        <end position="1029"/>
    </location>
</feature>
<dbReference type="InterPro" id="IPR008969">
    <property type="entry name" value="CarboxyPept-like_regulatory"/>
</dbReference>
<proteinExistence type="predicted"/>
<keyword evidence="2" id="KW-0472">Membrane</keyword>